<dbReference type="EC" id="1.1.1.336" evidence="2"/>
<evidence type="ECO:0000256" key="1">
    <source>
        <dbReference type="ARBA" id="ARBA00006601"/>
    </source>
</evidence>
<comment type="caution">
    <text evidence="11">The sequence shown here is derived from an EMBL/GenBank/DDBJ whole genome shotgun (WGS) entry which is preliminary data.</text>
</comment>
<feature type="region of interest" description="Disordered" evidence="9">
    <location>
        <begin position="1"/>
        <end position="25"/>
    </location>
</feature>
<dbReference type="AlphaFoldDB" id="A0ABD4TK23"/>
<dbReference type="InterPro" id="IPR017476">
    <property type="entry name" value="UDP-Glc/GDP-Man"/>
</dbReference>
<name>A0ABD4TK23_9EURY</name>
<dbReference type="SUPFAM" id="SSF52413">
    <property type="entry name" value="UDP-glucose/GDP-mannose dehydrogenase C-terminal domain"/>
    <property type="match status" value="1"/>
</dbReference>
<comment type="similarity">
    <text evidence="1 8">Belongs to the UDP-glucose/GDP-mannose dehydrogenase family.</text>
</comment>
<dbReference type="Pfam" id="PF03720">
    <property type="entry name" value="UDPG_MGDP_dh_C"/>
    <property type="match status" value="1"/>
</dbReference>
<dbReference type="RefSeq" id="WP_255332125.1">
    <property type="nucleotide sequence ID" value="NZ_VOTZ01000006.1"/>
</dbReference>
<dbReference type="InterPro" id="IPR001732">
    <property type="entry name" value="UDP-Glc/GDP-Man_DH_N"/>
</dbReference>
<evidence type="ECO:0000256" key="3">
    <source>
        <dbReference type="ARBA" id="ARBA00016796"/>
    </source>
</evidence>
<feature type="compositionally biased region" description="Polar residues" evidence="9">
    <location>
        <begin position="1"/>
        <end position="24"/>
    </location>
</feature>
<dbReference type="GO" id="GO:0089714">
    <property type="term" value="F:UDP-N-acetyl-D-mannosamine dehydrogenase activity"/>
    <property type="evidence" value="ECO:0007669"/>
    <property type="project" value="UniProtKB-EC"/>
</dbReference>
<dbReference type="Gene3D" id="3.40.50.720">
    <property type="entry name" value="NAD(P)-binding Rossmann-like Domain"/>
    <property type="match status" value="2"/>
</dbReference>
<dbReference type="InterPro" id="IPR008927">
    <property type="entry name" value="6-PGluconate_DH-like_C_sf"/>
</dbReference>
<dbReference type="SMART" id="SM00984">
    <property type="entry name" value="UDPG_MGDP_dh_C"/>
    <property type="match status" value="1"/>
</dbReference>
<organism evidence="11 12">
    <name type="scientific">Methanocalculus taiwanensis</name>
    <dbReference type="NCBI Taxonomy" id="106207"/>
    <lineage>
        <taxon>Archaea</taxon>
        <taxon>Methanobacteriati</taxon>
        <taxon>Methanobacteriota</taxon>
        <taxon>Stenosarchaea group</taxon>
        <taxon>Methanomicrobia</taxon>
        <taxon>Methanomicrobiales</taxon>
        <taxon>Methanocalculaceae</taxon>
        <taxon>Methanocalculus</taxon>
    </lineage>
</organism>
<evidence type="ECO:0000313" key="12">
    <source>
        <dbReference type="Proteomes" id="UP001524383"/>
    </source>
</evidence>
<keyword evidence="12" id="KW-1185">Reference proteome</keyword>
<dbReference type="SUPFAM" id="SSF48179">
    <property type="entry name" value="6-phosphogluconate dehydrogenase C-terminal domain-like"/>
    <property type="match status" value="1"/>
</dbReference>
<comment type="catalytic activity">
    <reaction evidence="7">
        <text>UDP-N-acetyl-alpha-D-mannosamine + 2 NAD(+) + H2O = UDP-N-acetyl-alpha-D-mannosaminouronate + 2 NADH + 3 H(+)</text>
        <dbReference type="Rhea" id="RHEA:25780"/>
        <dbReference type="ChEBI" id="CHEBI:15377"/>
        <dbReference type="ChEBI" id="CHEBI:15378"/>
        <dbReference type="ChEBI" id="CHEBI:57540"/>
        <dbReference type="ChEBI" id="CHEBI:57945"/>
        <dbReference type="ChEBI" id="CHEBI:68623"/>
        <dbReference type="ChEBI" id="CHEBI:70731"/>
        <dbReference type="EC" id="1.1.1.336"/>
    </reaction>
</comment>
<accession>A0ABD4TK23</accession>
<protein>
    <recommendedName>
        <fullName evidence="3">UDP-N-acetyl-D-mannosamine dehydrogenase</fullName>
        <ecNumber evidence="2">1.1.1.336</ecNumber>
    </recommendedName>
    <alternativeName>
        <fullName evidence="6">UDP-ManNAc 6-dehydrogenase</fullName>
    </alternativeName>
</protein>
<dbReference type="NCBIfam" id="TIGR03026">
    <property type="entry name" value="NDP-sugDHase"/>
    <property type="match status" value="1"/>
</dbReference>
<dbReference type="PIRSF" id="PIRSF000124">
    <property type="entry name" value="UDPglc_GDPman_dh"/>
    <property type="match status" value="1"/>
</dbReference>
<evidence type="ECO:0000313" key="11">
    <source>
        <dbReference type="EMBL" id="MCQ1538180.1"/>
    </source>
</evidence>
<reference evidence="11 12" key="1">
    <citation type="submission" date="2019-08" db="EMBL/GenBank/DDBJ databases">
        <authorList>
            <person name="Chen S.-C."/>
            <person name="Lai M.-C."/>
            <person name="You Y.-T."/>
        </authorList>
    </citation>
    <scope>NUCLEOTIDE SEQUENCE [LARGE SCALE GENOMIC DNA]</scope>
    <source>
        <strain evidence="11 12">P2F9704a</strain>
    </source>
</reference>
<dbReference type="EMBL" id="VOTZ01000006">
    <property type="protein sequence ID" value="MCQ1538180.1"/>
    <property type="molecule type" value="Genomic_DNA"/>
</dbReference>
<dbReference type="PANTHER" id="PTHR43491">
    <property type="entry name" value="UDP-N-ACETYL-D-MANNOSAMINE DEHYDROGENASE"/>
    <property type="match status" value="1"/>
</dbReference>
<evidence type="ECO:0000256" key="8">
    <source>
        <dbReference type="PIRNR" id="PIRNR000124"/>
    </source>
</evidence>
<dbReference type="SUPFAM" id="SSF51735">
    <property type="entry name" value="NAD(P)-binding Rossmann-fold domains"/>
    <property type="match status" value="1"/>
</dbReference>
<evidence type="ECO:0000256" key="2">
    <source>
        <dbReference type="ARBA" id="ARBA00012935"/>
    </source>
</evidence>
<dbReference type="Pfam" id="PF00984">
    <property type="entry name" value="UDPG_MGDP_dh"/>
    <property type="match status" value="1"/>
</dbReference>
<evidence type="ECO:0000256" key="7">
    <source>
        <dbReference type="ARBA" id="ARBA00049130"/>
    </source>
</evidence>
<evidence type="ECO:0000256" key="9">
    <source>
        <dbReference type="SAM" id="MobiDB-lite"/>
    </source>
</evidence>
<dbReference type="InterPro" id="IPR036220">
    <property type="entry name" value="UDP-Glc/GDP-Man_DH_C_sf"/>
</dbReference>
<dbReference type="Proteomes" id="UP001524383">
    <property type="component" value="Unassembled WGS sequence"/>
</dbReference>
<evidence type="ECO:0000259" key="10">
    <source>
        <dbReference type="SMART" id="SM00984"/>
    </source>
</evidence>
<keyword evidence="4" id="KW-0560">Oxidoreductase</keyword>
<proteinExistence type="inferred from homology"/>
<sequence>MQQQNTKGQDSSFNSASEKPSQKTAEILPDIRSKTLCVVGLGYVGLPLAEAFSAHQKTIGYRRNQAAVDELNRTMKERGNENFIATTDPARIREADIVIICVPTPVMKNKLPDLRPILDATVTVGLNLKQGAIVVGESTVWPGLTEELMIPLLEEKSGMRCGRDFFVGYSPERVNPGDDDHTIDKITKVVAGMDDTTTQTLAALYSQITTVHVAPNIRTAEAAKVIENVQRDLNIALMNELSIIFDKMGLETKAVLEAAATKWNFHRYRPGLVGGHCIPVDPYYLVNKAQELGYHPQVILAGRAINDAMPRHVAQMAIRGLNDAGKVIKGSRVLIMGLTYKENVPDTRESPVEEMVKEFEDFHLKVYGFDPLLSDAEIAHFGAEPVERLNPGMQVDCILVNAPHDIFRQIPVADLLSICNGKPVLVDVAGIFRDVTPFRNGCYYRTL</sequence>
<dbReference type="InterPro" id="IPR028359">
    <property type="entry name" value="UDP_ManNAc/GlcNAc_DH"/>
</dbReference>
<gene>
    <name evidence="11" type="ORF">FTO68_04130</name>
</gene>
<dbReference type="PANTHER" id="PTHR43491:SF2">
    <property type="entry name" value="UDP-N-ACETYL-D-MANNOSAMINE DEHYDROGENASE"/>
    <property type="match status" value="1"/>
</dbReference>
<keyword evidence="5" id="KW-0520">NAD</keyword>
<evidence type="ECO:0000256" key="6">
    <source>
        <dbReference type="ARBA" id="ARBA00030172"/>
    </source>
</evidence>
<dbReference type="InterPro" id="IPR036291">
    <property type="entry name" value="NAD(P)-bd_dom_sf"/>
</dbReference>
<dbReference type="InterPro" id="IPR014026">
    <property type="entry name" value="UDP-Glc/GDP-Man_DH_dimer"/>
</dbReference>
<feature type="domain" description="UDP-glucose/GDP-mannose dehydrogenase C-terminal" evidence="10">
    <location>
        <begin position="334"/>
        <end position="434"/>
    </location>
</feature>
<dbReference type="Pfam" id="PF03721">
    <property type="entry name" value="UDPG_MGDP_dh_N"/>
    <property type="match status" value="1"/>
</dbReference>
<dbReference type="InterPro" id="IPR014027">
    <property type="entry name" value="UDP-Glc/GDP-Man_DH_C"/>
</dbReference>
<evidence type="ECO:0000256" key="5">
    <source>
        <dbReference type="ARBA" id="ARBA00023027"/>
    </source>
</evidence>
<dbReference type="PIRSF" id="PIRSF500136">
    <property type="entry name" value="UDP_ManNAc_DH"/>
    <property type="match status" value="1"/>
</dbReference>
<evidence type="ECO:0000256" key="4">
    <source>
        <dbReference type="ARBA" id="ARBA00023002"/>
    </source>
</evidence>